<dbReference type="NCBIfam" id="NF003589">
    <property type="entry name" value="PRK05254.1-2"/>
    <property type="match status" value="1"/>
</dbReference>
<comment type="catalytic activity">
    <reaction evidence="1 9 11">
        <text>Hydrolyzes single-stranded DNA or mismatched double-stranded DNA and polynucleotides, releasing free uracil.</text>
        <dbReference type="EC" id="3.2.2.27"/>
    </reaction>
</comment>
<keyword evidence="8 9" id="KW-0234">DNA repair</keyword>
<dbReference type="FunFam" id="3.40.470.10:FF:000001">
    <property type="entry name" value="Uracil-DNA glycosylase"/>
    <property type="match status" value="1"/>
</dbReference>
<comment type="subcellular location">
    <subcellularLocation>
        <location evidence="9">Cytoplasm</location>
    </subcellularLocation>
</comment>
<dbReference type="SUPFAM" id="SSF52141">
    <property type="entry name" value="Uracil-DNA glycosylase-like"/>
    <property type="match status" value="1"/>
</dbReference>
<dbReference type="Proteomes" id="UP000682713">
    <property type="component" value="Unassembled WGS sequence"/>
</dbReference>
<dbReference type="InterPro" id="IPR002043">
    <property type="entry name" value="UDG_fam1"/>
</dbReference>
<dbReference type="SMART" id="SM00987">
    <property type="entry name" value="UreE_C"/>
    <property type="match status" value="1"/>
</dbReference>
<dbReference type="NCBIfam" id="NF003588">
    <property type="entry name" value="PRK05254.1-1"/>
    <property type="match status" value="1"/>
</dbReference>
<keyword evidence="13" id="KW-0326">Glycosidase</keyword>
<evidence type="ECO:0000256" key="2">
    <source>
        <dbReference type="ARBA" id="ARBA00002631"/>
    </source>
</evidence>
<organism evidence="13 14">
    <name type="scientific">Lederbergia citrisecunda</name>
    <dbReference type="NCBI Taxonomy" id="2833583"/>
    <lineage>
        <taxon>Bacteria</taxon>
        <taxon>Bacillati</taxon>
        <taxon>Bacillota</taxon>
        <taxon>Bacilli</taxon>
        <taxon>Bacillales</taxon>
        <taxon>Bacillaceae</taxon>
        <taxon>Lederbergia</taxon>
    </lineage>
</organism>
<proteinExistence type="inferred from homology"/>
<dbReference type="CDD" id="cd10027">
    <property type="entry name" value="UDG-F1-like"/>
    <property type="match status" value="1"/>
</dbReference>
<evidence type="ECO:0000256" key="11">
    <source>
        <dbReference type="RuleBase" id="RU003780"/>
    </source>
</evidence>
<dbReference type="SMART" id="SM00986">
    <property type="entry name" value="UDG"/>
    <property type="match status" value="1"/>
</dbReference>
<dbReference type="InterPro" id="IPR018085">
    <property type="entry name" value="Ura-DNA_Glyclase_AS"/>
</dbReference>
<dbReference type="PROSITE" id="PS00130">
    <property type="entry name" value="U_DNA_GLYCOSYLASE"/>
    <property type="match status" value="1"/>
</dbReference>
<evidence type="ECO:0000313" key="13">
    <source>
        <dbReference type="EMBL" id="MBS4200757.1"/>
    </source>
</evidence>
<evidence type="ECO:0000256" key="8">
    <source>
        <dbReference type="ARBA" id="ARBA00023204"/>
    </source>
</evidence>
<keyword evidence="9" id="KW-0963">Cytoplasm</keyword>
<dbReference type="NCBIfam" id="NF003591">
    <property type="entry name" value="PRK05254.1-4"/>
    <property type="match status" value="1"/>
</dbReference>
<dbReference type="InterPro" id="IPR036895">
    <property type="entry name" value="Uracil-DNA_glycosylase-like_sf"/>
</dbReference>
<dbReference type="GO" id="GO:0097510">
    <property type="term" value="P:base-excision repair, AP site formation via deaminated base removal"/>
    <property type="evidence" value="ECO:0007669"/>
    <property type="project" value="TreeGrafter"/>
</dbReference>
<evidence type="ECO:0000256" key="10">
    <source>
        <dbReference type="PROSITE-ProRule" id="PRU10072"/>
    </source>
</evidence>
<dbReference type="NCBIfam" id="NF003592">
    <property type="entry name" value="PRK05254.1-5"/>
    <property type="match status" value="1"/>
</dbReference>
<dbReference type="NCBIfam" id="TIGR00628">
    <property type="entry name" value="ung"/>
    <property type="match status" value="1"/>
</dbReference>
<sequence length="225" mass="25908">MKNILKNDWAPLLESEFQKPYYEKLCAFLIEEYSKFTVYPDQKDIFNALQYTPYENVKAVILGQDPYHGPGQAHGLSFSVKPEVRIPPSLRNIFKELKDDIGCEVPNNGYLVKWAEQGVLMLNTILTVRAGQAFSHRGKGWEIFTDKVISLLNEREKPVVFILWGRPAQEKITLINTKKHKIIQSPHPSPFAARKGFFGSHPFSKTNEYLQELDETPIDWQISNI</sequence>
<evidence type="ECO:0000256" key="4">
    <source>
        <dbReference type="ARBA" id="ARBA00012030"/>
    </source>
</evidence>
<dbReference type="PANTHER" id="PTHR11264">
    <property type="entry name" value="URACIL-DNA GLYCOSYLASE"/>
    <property type="match status" value="1"/>
</dbReference>
<comment type="similarity">
    <text evidence="3 9 11">Belongs to the uracil-DNA glycosylase (UDG) superfamily. UNG family.</text>
</comment>
<gene>
    <name evidence="9" type="primary">ung</name>
    <name evidence="13" type="ORF">KHA93_14055</name>
</gene>
<protein>
    <recommendedName>
        <fullName evidence="5 9">Uracil-DNA glycosylase</fullName>
        <shortName evidence="9">UDG</shortName>
        <ecNumber evidence="4 9">3.2.2.27</ecNumber>
    </recommendedName>
</protein>
<dbReference type="HAMAP" id="MF_00148">
    <property type="entry name" value="UDG"/>
    <property type="match status" value="1"/>
</dbReference>
<evidence type="ECO:0000259" key="12">
    <source>
        <dbReference type="SMART" id="SM00986"/>
    </source>
</evidence>
<dbReference type="Pfam" id="PF03167">
    <property type="entry name" value="UDG"/>
    <property type="match status" value="1"/>
</dbReference>
<dbReference type="GO" id="GO:0004844">
    <property type="term" value="F:uracil DNA N-glycosylase activity"/>
    <property type="evidence" value="ECO:0007669"/>
    <property type="project" value="UniProtKB-UniRule"/>
</dbReference>
<reference evidence="13 14" key="1">
    <citation type="submission" date="2021-05" db="EMBL/GenBank/DDBJ databases">
        <title>Novel Bacillus species.</title>
        <authorList>
            <person name="Liu G."/>
        </authorList>
    </citation>
    <scope>NUCLEOTIDE SEQUENCE [LARGE SCALE GENOMIC DNA]</scope>
    <source>
        <strain evidence="13 14">FJAT-49732</strain>
    </source>
</reference>
<dbReference type="RefSeq" id="WP_213111298.1">
    <property type="nucleotide sequence ID" value="NZ_JAGYPJ010000001.1"/>
</dbReference>
<feature type="active site" description="Proton acceptor" evidence="9 10">
    <location>
        <position position="65"/>
    </location>
</feature>
<keyword evidence="7 9" id="KW-0378">Hydrolase</keyword>
<evidence type="ECO:0000256" key="1">
    <source>
        <dbReference type="ARBA" id="ARBA00001400"/>
    </source>
</evidence>
<name>A0A942TPZ2_9BACI</name>
<comment type="caution">
    <text evidence="13">The sequence shown here is derived from an EMBL/GenBank/DDBJ whole genome shotgun (WGS) entry which is preliminary data.</text>
</comment>
<keyword evidence="6 9" id="KW-0227">DNA damage</keyword>
<evidence type="ECO:0000256" key="3">
    <source>
        <dbReference type="ARBA" id="ARBA00008184"/>
    </source>
</evidence>
<evidence type="ECO:0000256" key="7">
    <source>
        <dbReference type="ARBA" id="ARBA00022801"/>
    </source>
</evidence>
<dbReference type="GO" id="GO:0005737">
    <property type="term" value="C:cytoplasm"/>
    <property type="evidence" value="ECO:0007669"/>
    <property type="project" value="UniProtKB-SubCell"/>
</dbReference>
<dbReference type="EMBL" id="JAGYPJ010000001">
    <property type="protein sequence ID" value="MBS4200757.1"/>
    <property type="molecule type" value="Genomic_DNA"/>
</dbReference>
<evidence type="ECO:0000313" key="14">
    <source>
        <dbReference type="Proteomes" id="UP000682713"/>
    </source>
</evidence>
<dbReference type="AlphaFoldDB" id="A0A942TPZ2"/>
<dbReference type="Gene3D" id="3.40.470.10">
    <property type="entry name" value="Uracil-DNA glycosylase-like domain"/>
    <property type="match status" value="1"/>
</dbReference>
<evidence type="ECO:0000256" key="5">
    <source>
        <dbReference type="ARBA" id="ARBA00018429"/>
    </source>
</evidence>
<comment type="function">
    <text evidence="2 9 11">Excises uracil residues from the DNA which can arise as a result of misincorporation of dUMP residues by DNA polymerase or due to deamination of cytosine.</text>
</comment>
<dbReference type="InterPro" id="IPR005122">
    <property type="entry name" value="Uracil-DNA_glycosylase-like"/>
</dbReference>
<keyword evidence="14" id="KW-1185">Reference proteome</keyword>
<evidence type="ECO:0000256" key="6">
    <source>
        <dbReference type="ARBA" id="ARBA00022763"/>
    </source>
</evidence>
<accession>A0A942TPZ2</accession>
<dbReference type="PANTHER" id="PTHR11264:SF0">
    <property type="entry name" value="URACIL-DNA GLYCOSYLASE"/>
    <property type="match status" value="1"/>
</dbReference>
<dbReference type="EC" id="3.2.2.27" evidence="4 9"/>
<evidence type="ECO:0000256" key="9">
    <source>
        <dbReference type="HAMAP-Rule" id="MF_00148"/>
    </source>
</evidence>
<feature type="domain" description="Uracil-DNA glycosylase-like" evidence="12">
    <location>
        <begin position="50"/>
        <end position="210"/>
    </location>
</feature>